<dbReference type="EMBL" id="CP014342">
    <property type="protein sequence ID" value="AMX82281.1"/>
    <property type="molecule type" value="Genomic_DNA"/>
</dbReference>
<accession>A0ABM6A7S1</accession>
<keyword evidence="2" id="KW-1185">Reference proteome</keyword>
<dbReference type="GeneID" id="32407445"/>
<sequence>MRLFFSGTREHGRALGRFSIGATSDSIHDFFAFPLAMIPRKSRGVDRARCRRDRVSKTAMLPLVRHAAYMESLVEWNLPIE</sequence>
<dbReference type="Proteomes" id="UP000076226">
    <property type="component" value="Chromosome"/>
</dbReference>
<protein>
    <submittedName>
        <fullName evidence="1">Uncharacterized protein</fullName>
    </submittedName>
</protein>
<proteinExistence type="predicted"/>
<gene>
    <name evidence="1" type="ORF">GS3922_00405</name>
</gene>
<evidence type="ECO:0000313" key="1">
    <source>
        <dbReference type="EMBL" id="AMX82281.1"/>
    </source>
</evidence>
<name>A0ABM6A7S1_9BACL</name>
<reference evidence="1 2" key="1">
    <citation type="submission" date="2016-02" db="EMBL/GenBank/DDBJ databases">
        <title>Complete genome sequence of Geobacillus subterraneus KCTC 3922T.</title>
        <authorList>
            <person name="Lee D.-W."/>
            <person name="Lee Y.-J."/>
            <person name="Lee S.-J."/>
            <person name="Park G.-S."/>
            <person name="Lee S.-J."/>
            <person name="Shin J.-H."/>
        </authorList>
    </citation>
    <scope>NUCLEOTIDE SEQUENCE [LARGE SCALE GENOMIC DNA]</scope>
    <source>
        <strain evidence="1 2">KCTC 3922</strain>
    </source>
</reference>
<organism evidence="1 2">
    <name type="scientific">Geobacillus subterraneus</name>
    <dbReference type="NCBI Taxonomy" id="129338"/>
    <lineage>
        <taxon>Bacteria</taxon>
        <taxon>Bacillati</taxon>
        <taxon>Bacillota</taxon>
        <taxon>Bacilli</taxon>
        <taxon>Bacillales</taxon>
        <taxon>Anoxybacillaceae</taxon>
        <taxon>Geobacillus</taxon>
    </lineage>
</organism>
<evidence type="ECO:0000313" key="2">
    <source>
        <dbReference type="Proteomes" id="UP000076226"/>
    </source>
</evidence>